<dbReference type="AlphaFoldDB" id="A0A8C4SG64"/>
<dbReference type="InterPro" id="IPR018391">
    <property type="entry name" value="PQQ_b-propeller_rpt"/>
</dbReference>
<name>A0A8C4SG64_ERPCA</name>
<dbReference type="InterPro" id="IPR042099">
    <property type="entry name" value="ANL_N_sf"/>
</dbReference>
<dbReference type="InterPro" id="IPR015943">
    <property type="entry name" value="WD40/YVTN_repeat-like_dom_sf"/>
</dbReference>
<evidence type="ECO:0000313" key="3">
    <source>
        <dbReference type="Ensembl" id="ENSECRP00000017104.1"/>
    </source>
</evidence>
<reference evidence="3" key="1">
    <citation type="submission" date="2021-06" db="EMBL/GenBank/DDBJ databases">
        <authorList>
            <consortium name="Wellcome Sanger Institute Data Sharing"/>
        </authorList>
    </citation>
    <scope>NUCLEOTIDE SEQUENCE [LARGE SCALE GENOMIC DNA]</scope>
</reference>
<organism evidence="3 4">
    <name type="scientific">Erpetoichthys calabaricus</name>
    <name type="common">Rope fish</name>
    <name type="synonym">Calamoichthys calabaricus</name>
    <dbReference type="NCBI Taxonomy" id="27687"/>
    <lineage>
        <taxon>Eukaryota</taxon>
        <taxon>Metazoa</taxon>
        <taxon>Chordata</taxon>
        <taxon>Craniata</taxon>
        <taxon>Vertebrata</taxon>
        <taxon>Euteleostomi</taxon>
        <taxon>Actinopterygii</taxon>
        <taxon>Polypteriformes</taxon>
        <taxon>Polypteridae</taxon>
        <taxon>Erpetoichthys</taxon>
    </lineage>
</organism>
<dbReference type="GO" id="GO:0043041">
    <property type="term" value="P:amino acid activation for nonribosomal peptide biosynthetic process"/>
    <property type="evidence" value="ECO:0007669"/>
    <property type="project" value="TreeGrafter"/>
</dbReference>
<dbReference type="InterPro" id="IPR052091">
    <property type="entry name" value="Beta-ala_Activ/Resist"/>
</dbReference>
<dbReference type="Gene3D" id="2.130.10.10">
    <property type="entry name" value="YVTN repeat-like/Quinoprotein amine dehydrogenase"/>
    <property type="match status" value="2"/>
</dbReference>
<dbReference type="InterPro" id="IPR045851">
    <property type="entry name" value="AMP-bd_C_sf"/>
</dbReference>
<dbReference type="Gene3D" id="2.40.10.480">
    <property type="match status" value="1"/>
</dbReference>
<dbReference type="PANTHER" id="PTHR44394">
    <property type="entry name" value="BETA-ALANINE-ACTIVATING ENZYME"/>
    <property type="match status" value="1"/>
</dbReference>
<dbReference type="SUPFAM" id="SSF56801">
    <property type="entry name" value="Acetyl-CoA synthetase-like"/>
    <property type="match status" value="1"/>
</dbReference>
<dbReference type="SMART" id="SM00564">
    <property type="entry name" value="PQQ"/>
    <property type="match status" value="7"/>
</dbReference>
<dbReference type="PANTHER" id="PTHR44394:SF1">
    <property type="entry name" value="BETA-ALANINE-ACTIVATING ENZYME"/>
    <property type="match status" value="1"/>
</dbReference>
<proteinExistence type="predicted"/>
<dbReference type="Gene3D" id="3.40.50.12780">
    <property type="entry name" value="N-terminal domain of ligase-like"/>
    <property type="match status" value="2"/>
</dbReference>
<accession>A0A8C4SG64</accession>
<protein>
    <submittedName>
        <fullName evidence="3">Aminoadipate-semialdehyde dehydrogenase</fullName>
    </submittedName>
</protein>
<gene>
    <name evidence="3" type="primary">AASDH</name>
    <name evidence="3" type="synonym">aasdh</name>
</gene>
<feature type="domain" description="Pyrrolo-quinoline quinone repeat" evidence="2">
    <location>
        <begin position="718"/>
        <end position="1050"/>
    </location>
</feature>
<dbReference type="InterPro" id="IPR000873">
    <property type="entry name" value="AMP-dep_synth/lig_dom"/>
</dbReference>
<sequence>MTQHLVREAACKHAEKEAVRYDKCDGQPAASLTYSEVLHFADDLSSFLKAHCDPIHAVLIGLYCQPGLHLASWILGILQVPSAYVPVDPDSPPQYILVQNDISEKFRHSFSSWICHISEFVLEKHNLILLNISWRDGSNILSVGGELATERPQSILSGVSFQDGYLNIPHACIIPNILHLRSIFQVSSNDILFMASPLTFDPSVVELFITLSSGASLLILPPCVKMVPNKLSDVLFSQHKVTVLQATPTLITRFGTSLLQSKILTADTSLRVLALGGEAFPSLVVVRNWRGKGNQTQFFNLYGITEVSCWATCFQIPENNISNTVVPLGMPLLGTMVEVKDSDGHLINEGEGQVFLGGRKRVCFIDSELIVACGTMRATGDWVIVKDSHMYYKGRRDNHVKRHGKQLNLETVVQAVENLSLVDACALTYYKEQKLILFIVAASQQADVGKDVYRDLLKHLPAHAIPDEVMLVKSLPFTSHGKIDTKDLIALYESKIRAAEAHTEVKGENELWESLQTLWKDILDLPTDAVIAAESLFVFSGGDSFKSLRLLEGIEMLTRRKIPELLEIILNCSFIELYNHIIAMIFPYKNMEKRNSCLKRKFTGSSETENPHTKYIPAYEENRVLNVTAVHRGSHFLSFNVDVPKTSTSSVSHYDSHDSFRPPSEASPLNTTVVINLKDKEGGLDQAMNNSVSEISWLSKNTSDTGSFMLKLRWMLDTGKCVDASPLLLITETENLCQTVYIGSHSHRMQAIDMYSGKIKWERLLGDRIESSAAVTKCGRFIVVGCYDRFVYFLAVTTGEIFWMFATGDAVKSCAAVEPSSGLVFVGSHDHHIYALDCESKSCVWKQHCRGTVFSTPCLNASPRRLYVATLGSQLLALNPDNGNVLWKYSVDKPFFASPRCTPGSVCIGSVDGSLYSFSHSGQKLWNFSTSAPIFSSPCVVDSPLQDYRIVFGCYDNFVYCLDGKGHLLWKFETSSRVYSTPFVFNPTDEERRSLVAVTSNDGKLWILDAEKGILMTTFCFPGETFSSPVVWGNLLIVGCRNDFVYCLELSRSE</sequence>
<dbReference type="GeneTree" id="ENSGT00440000033811"/>
<reference evidence="3" key="3">
    <citation type="submission" date="2025-09" db="UniProtKB">
        <authorList>
            <consortium name="Ensembl"/>
        </authorList>
    </citation>
    <scope>IDENTIFICATION</scope>
</reference>
<dbReference type="Ensembl" id="ENSECRT00000017432.1">
    <property type="protein sequence ID" value="ENSECRP00000017104.1"/>
    <property type="gene ID" value="ENSECRG00000011372.1"/>
</dbReference>
<feature type="domain" description="AMP-dependent synthetase/ligase" evidence="1">
    <location>
        <begin position="176"/>
        <end position="358"/>
    </location>
</feature>
<dbReference type="Pfam" id="PF00501">
    <property type="entry name" value="AMP-binding"/>
    <property type="match status" value="1"/>
</dbReference>
<evidence type="ECO:0000259" key="1">
    <source>
        <dbReference type="Pfam" id="PF00501"/>
    </source>
</evidence>
<reference evidence="3" key="2">
    <citation type="submission" date="2025-08" db="UniProtKB">
        <authorList>
            <consortium name="Ensembl"/>
        </authorList>
    </citation>
    <scope>IDENTIFICATION</scope>
</reference>
<dbReference type="Proteomes" id="UP000694620">
    <property type="component" value="Chromosome 5"/>
</dbReference>
<dbReference type="Pfam" id="PF13570">
    <property type="entry name" value="Beta-prop_ACSF4"/>
    <property type="match status" value="1"/>
</dbReference>
<dbReference type="Gene3D" id="3.30.300.30">
    <property type="match status" value="1"/>
</dbReference>
<dbReference type="InterPro" id="IPR002372">
    <property type="entry name" value="PQQ_rpt_dom"/>
</dbReference>
<evidence type="ECO:0000259" key="2">
    <source>
        <dbReference type="Pfam" id="PF13570"/>
    </source>
</evidence>
<dbReference type="SUPFAM" id="SSF50998">
    <property type="entry name" value="Quinoprotein alcohol dehydrogenase-like"/>
    <property type="match status" value="1"/>
</dbReference>
<dbReference type="InterPro" id="IPR011047">
    <property type="entry name" value="Quinoprotein_ADH-like_sf"/>
</dbReference>
<evidence type="ECO:0000313" key="4">
    <source>
        <dbReference type="Proteomes" id="UP000694620"/>
    </source>
</evidence>
<keyword evidence="4" id="KW-1185">Reference proteome</keyword>